<protein>
    <submittedName>
        <fullName evidence="1">Uncharacterized protein</fullName>
    </submittedName>
</protein>
<dbReference type="RefSeq" id="WP_334574023.1">
    <property type="nucleotide sequence ID" value="NZ_JBEZVE010000010.1"/>
</dbReference>
<gene>
    <name evidence="1" type="ORF">AB0E89_19700</name>
</gene>
<proteinExistence type="predicted"/>
<name>A0ABV2ZJM0_9ACTN</name>
<dbReference type="EMBL" id="JBEZVE010000010">
    <property type="protein sequence ID" value="MEU3782758.1"/>
    <property type="molecule type" value="Genomic_DNA"/>
</dbReference>
<dbReference type="Proteomes" id="UP001550739">
    <property type="component" value="Unassembled WGS sequence"/>
</dbReference>
<keyword evidence="2" id="KW-1185">Reference proteome</keyword>
<comment type="caution">
    <text evidence="1">The sequence shown here is derived from an EMBL/GenBank/DDBJ whole genome shotgun (WGS) entry which is preliminary data.</text>
</comment>
<sequence>MDSIDSSVTPAPPIVLPRWRVPMAICRSRWAWGIRGSAVISHGVQALHGGYLSACGVGVKAGGAAGSQGS</sequence>
<organism evidence="1 2">
    <name type="scientific">Streptomyces sp. 900129855</name>
    <dbReference type="NCBI Taxonomy" id="3155129"/>
    <lineage>
        <taxon>Bacteria</taxon>
        <taxon>Bacillati</taxon>
        <taxon>Actinomycetota</taxon>
        <taxon>Actinomycetes</taxon>
        <taxon>Kitasatosporales</taxon>
        <taxon>Streptomycetaceae</taxon>
        <taxon>Streptomyces</taxon>
    </lineage>
</organism>
<evidence type="ECO:0000313" key="1">
    <source>
        <dbReference type="EMBL" id="MEU3782758.1"/>
    </source>
</evidence>
<reference evidence="1 2" key="1">
    <citation type="submission" date="2024-06" db="EMBL/GenBank/DDBJ databases">
        <title>The Natural Products Discovery Center: Release of the First 8490 Sequenced Strains for Exploring Actinobacteria Biosynthetic Diversity.</title>
        <authorList>
            <person name="Kalkreuter E."/>
            <person name="Kautsar S.A."/>
            <person name="Yang D."/>
            <person name="Bader C.D."/>
            <person name="Teijaro C.N."/>
            <person name="Fluegel L."/>
            <person name="Davis C.M."/>
            <person name="Simpson J.R."/>
            <person name="Lauterbach L."/>
            <person name="Steele A.D."/>
            <person name="Gui C."/>
            <person name="Meng S."/>
            <person name="Li G."/>
            <person name="Viehrig K."/>
            <person name="Ye F."/>
            <person name="Su P."/>
            <person name="Kiefer A.F."/>
            <person name="Nichols A."/>
            <person name="Cepeda A.J."/>
            <person name="Yan W."/>
            <person name="Fan B."/>
            <person name="Jiang Y."/>
            <person name="Adhikari A."/>
            <person name="Zheng C.-J."/>
            <person name="Schuster L."/>
            <person name="Cowan T.M."/>
            <person name="Smanski M.J."/>
            <person name="Chevrette M.G."/>
            <person name="De Carvalho L.P.S."/>
            <person name="Shen B."/>
        </authorList>
    </citation>
    <scope>NUCLEOTIDE SEQUENCE [LARGE SCALE GENOMIC DNA]</scope>
    <source>
        <strain evidence="1 2">NPDC033843</strain>
    </source>
</reference>
<evidence type="ECO:0000313" key="2">
    <source>
        <dbReference type="Proteomes" id="UP001550739"/>
    </source>
</evidence>
<accession>A0ABV2ZJM0</accession>